<dbReference type="EMBL" id="JAULUE010002063">
    <property type="protein sequence ID" value="KAK5880709.1"/>
    <property type="molecule type" value="Genomic_DNA"/>
</dbReference>
<organism evidence="1 2">
    <name type="scientific">Champsocephalus esox</name>
    <name type="common">pike icefish</name>
    <dbReference type="NCBI Taxonomy" id="159716"/>
    <lineage>
        <taxon>Eukaryota</taxon>
        <taxon>Metazoa</taxon>
        <taxon>Chordata</taxon>
        <taxon>Craniata</taxon>
        <taxon>Vertebrata</taxon>
        <taxon>Euteleostomi</taxon>
        <taxon>Actinopterygii</taxon>
        <taxon>Neopterygii</taxon>
        <taxon>Teleostei</taxon>
        <taxon>Neoteleostei</taxon>
        <taxon>Acanthomorphata</taxon>
        <taxon>Eupercaria</taxon>
        <taxon>Perciformes</taxon>
        <taxon>Notothenioidei</taxon>
        <taxon>Channichthyidae</taxon>
        <taxon>Champsocephalus</taxon>
    </lineage>
</organism>
<evidence type="ECO:0000313" key="1">
    <source>
        <dbReference type="EMBL" id="KAK5880709.1"/>
    </source>
</evidence>
<name>A0AAN8BA25_9TELE</name>
<dbReference type="AlphaFoldDB" id="A0AAN8BA25"/>
<keyword evidence="2" id="KW-1185">Reference proteome</keyword>
<gene>
    <name evidence="1" type="ORF">CesoFtcFv8_021589</name>
</gene>
<comment type="caution">
    <text evidence="1">The sequence shown here is derived from an EMBL/GenBank/DDBJ whole genome shotgun (WGS) entry which is preliminary data.</text>
</comment>
<sequence length="80" mass="8975">MLAGRRRFGGREVHVSSIDSLYSPFILRRDELQQHGDACELLFMFPERGFAYQPAAPRFSDGLNTVKAAQPALTRAYSSV</sequence>
<dbReference type="Proteomes" id="UP001335648">
    <property type="component" value="Unassembled WGS sequence"/>
</dbReference>
<proteinExistence type="predicted"/>
<evidence type="ECO:0000313" key="2">
    <source>
        <dbReference type="Proteomes" id="UP001335648"/>
    </source>
</evidence>
<protein>
    <submittedName>
        <fullName evidence="1">Uncharacterized protein</fullName>
    </submittedName>
</protein>
<accession>A0AAN8BA25</accession>
<reference evidence="1 2" key="1">
    <citation type="journal article" date="2023" name="Mol. Biol. Evol.">
        <title>Genomics of Secondarily Temperate Adaptation in the Only Non-Antarctic Icefish.</title>
        <authorList>
            <person name="Rivera-Colon A.G."/>
            <person name="Rayamajhi N."/>
            <person name="Minhas B.F."/>
            <person name="Madrigal G."/>
            <person name="Bilyk K.T."/>
            <person name="Yoon V."/>
            <person name="Hune M."/>
            <person name="Gregory S."/>
            <person name="Cheng C.H.C."/>
            <person name="Catchen J.M."/>
        </authorList>
    </citation>
    <scope>NUCLEOTIDE SEQUENCE [LARGE SCALE GENOMIC DNA]</scope>
    <source>
        <strain evidence="1">JC2023a</strain>
    </source>
</reference>